<feature type="transmembrane region" description="Helical" evidence="7">
    <location>
        <begin position="247"/>
        <end position="272"/>
    </location>
</feature>
<feature type="compositionally biased region" description="Polar residues" evidence="6">
    <location>
        <begin position="1"/>
        <end position="21"/>
    </location>
</feature>
<dbReference type="eggNOG" id="KOG1289">
    <property type="taxonomic scope" value="Eukaryota"/>
</dbReference>
<dbReference type="Pfam" id="PF13520">
    <property type="entry name" value="AA_permease_2"/>
    <property type="match status" value="1"/>
</dbReference>
<feature type="transmembrane region" description="Helical" evidence="7">
    <location>
        <begin position="460"/>
        <end position="480"/>
    </location>
</feature>
<dbReference type="GeneID" id="8296570"/>
<gene>
    <name evidence="8" type="ORF">CTRG_04625</name>
</gene>
<dbReference type="RefSeq" id="XP_002550327.1">
    <property type="nucleotide sequence ID" value="XM_002550281.1"/>
</dbReference>
<reference evidence="8 9" key="1">
    <citation type="journal article" date="2009" name="Nature">
        <title>Evolution of pathogenicity and sexual reproduction in eight Candida genomes.</title>
        <authorList>
            <person name="Butler G."/>
            <person name="Rasmussen M.D."/>
            <person name="Lin M.F."/>
            <person name="Santos M.A."/>
            <person name="Sakthikumar S."/>
            <person name="Munro C.A."/>
            <person name="Rheinbay E."/>
            <person name="Grabherr M."/>
            <person name="Forche A."/>
            <person name="Reedy J.L."/>
            <person name="Agrafioti I."/>
            <person name="Arnaud M.B."/>
            <person name="Bates S."/>
            <person name="Brown A.J."/>
            <person name="Brunke S."/>
            <person name="Costanzo M.C."/>
            <person name="Fitzpatrick D.A."/>
            <person name="de Groot P.W."/>
            <person name="Harris D."/>
            <person name="Hoyer L.L."/>
            <person name="Hube B."/>
            <person name="Klis F.M."/>
            <person name="Kodira C."/>
            <person name="Lennard N."/>
            <person name="Logue M.E."/>
            <person name="Martin R."/>
            <person name="Neiman A.M."/>
            <person name="Nikolaou E."/>
            <person name="Quail M.A."/>
            <person name="Quinn J."/>
            <person name="Santos M.C."/>
            <person name="Schmitzberger F.F."/>
            <person name="Sherlock G."/>
            <person name="Shah P."/>
            <person name="Silverstein K.A."/>
            <person name="Skrzypek M.S."/>
            <person name="Soll D."/>
            <person name="Staggs R."/>
            <person name="Stansfield I."/>
            <person name="Stumpf M.P."/>
            <person name="Sudbery P.E."/>
            <person name="Srikantha T."/>
            <person name="Zeng Q."/>
            <person name="Berman J."/>
            <person name="Berriman M."/>
            <person name="Heitman J."/>
            <person name="Gow N.A."/>
            <person name="Lorenz M.C."/>
            <person name="Birren B.W."/>
            <person name="Kellis M."/>
            <person name="Cuomo C.A."/>
        </authorList>
    </citation>
    <scope>NUCLEOTIDE SEQUENCE [LARGE SCALE GENOMIC DNA]</scope>
    <source>
        <strain evidence="9">ATCC MYA-3404 / T1</strain>
    </source>
</reference>
<dbReference type="KEGG" id="ctp:CTRG_04625"/>
<dbReference type="Gene3D" id="1.20.1740.10">
    <property type="entry name" value="Amino acid/polyamine transporter I"/>
    <property type="match status" value="1"/>
</dbReference>
<dbReference type="OrthoDB" id="3257095at2759"/>
<keyword evidence="3 7" id="KW-0812">Transmembrane</keyword>
<evidence type="ECO:0008006" key="10">
    <source>
        <dbReference type="Google" id="ProtNLM"/>
    </source>
</evidence>
<evidence type="ECO:0000256" key="4">
    <source>
        <dbReference type="ARBA" id="ARBA00022989"/>
    </source>
</evidence>
<feature type="transmembrane region" description="Helical" evidence="7">
    <location>
        <begin position="206"/>
        <end position="227"/>
    </location>
</feature>
<evidence type="ECO:0000256" key="3">
    <source>
        <dbReference type="ARBA" id="ARBA00022692"/>
    </source>
</evidence>
<feature type="transmembrane region" description="Helical" evidence="7">
    <location>
        <begin position="339"/>
        <end position="359"/>
    </location>
</feature>
<proteinExistence type="predicted"/>
<dbReference type="Proteomes" id="UP000002037">
    <property type="component" value="Unassembled WGS sequence"/>
</dbReference>
<evidence type="ECO:0000256" key="5">
    <source>
        <dbReference type="ARBA" id="ARBA00023136"/>
    </source>
</evidence>
<dbReference type="VEuPathDB" id="FungiDB:CTRG_04625"/>
<feature type="transmembrane region" description="Helical" evidence="7">
    <location>
        <begin position="179"/>
        <end position="199"/>
    </location>
</feature>
<feature type="transmembrane region" description="Helical" evidence="7">
    <location>
        <begin position="418"/>
        <end position="440"/>
    </location>
</feature>
<feature type="transmembrane region" description="Helical" evidence="7">
    <location>
        <begin position="392"/>
        <end position="412"/>
    </location>
</feature>
<feature type="transmembrane region" description="Helical" evidence="7">
    <location>
        <begin position="284"/>
        <end position="309"/>
    </location>
</feature>
<evidence type="ECO:0000256" key="1">
    <source>
        <dbReference type="ARBA" id="ARBA00004141"/>
    </source>
</evidence>
<dbReference type="InterPro" id="IPR002293">
    <property type="entry name" value="AA/rel_permease1"/>
</dbReference>
<keyword evidence="5 7" id="KW-0472">Membrane</keyword>
<keyword evidence="9" id="KW-1185">Reference proteome</keyword>
<evidence type="ECO:0000313" key="8">
    <source>
        <dbReference type="EMBL" id="EER31842.1"/>
    </source>
</evidence>
<organism evidence="8 9">
    <name type="scientific">Candida tropicalis (strain ATCC MYA-3404 / T1)</name>
    <name type="common">Yeast</name>
    <dbReference type="NCBI Taxonomy" id="294747"/>
    <lineage>
        <taxon>Eukaryota</taxon>
        <taxon>Fungi</taxon>
        <taxon>Dikarya</taxon>
        <taxon>Ascomycota</taxon>
        <taxon>Saccharomycotina</taxon>
        <taxon>Pichiomycetes</taxon>
        <taxon>Debaryomycetaceae</taxon>
        <taxon>Candida/Lodderomyces clade</taxon>
        <taxon>Candida</taxon>
    </lineage>
</organism>
<feature type="transmembrane region" description="Helical" evidence="7">
    <location>
        <begin position="135"/>
        <end position="167"/>
    </location>
</feature>
<keyword evidence="2" id="KW-0813">Transport</keyword>
<feature type="region of interest" description="Disordered" evidence="6">
    <location>
        <begin position="1"/>
        <end position="27"/>
    </location>
</feature>
<evidence type="ECO:0000313" key="9">
    <source>
        <dbReference type="Proteomes" id="UP000002037"/>
    </source>
</evidence>
<comment type="subcellular location">
    <subcellularLocation>
        <location evidence="1">Membrane</location>
        <topology evidence="1">Multi-pass membrane protein</topology>
    </subcellularLocation>
</comment>
<dbReference type="PANTHER" id="PTHR45649:SF16">
    <property type="entry name" value="7-KETO 8-AMINOPELARGONIC ACID TRANSPORTER"/>
    <property type="match status" value="1"/>
</dbReference>
<name>C5MEY2_CANTT</name>
<evidence type="ECO:0000256" key="7">
    <source>
        <dbReference type="SAM" id="Phobius"/>
    </source>
</evidence>
<keyword evidence="4 7" id="KW-1133">Transmembrane helix</keyword>
<protein>
    <recommendedName>
        <fullName evidence="10">Choline transport protein</fullName>
    </recommendedName>
</protein>
<evidence type="ECO:0000256" key="6">
    <source>
        <dbReference type="SAM" id="MobiDB-lite"/>
    </source>
</evidence>
<sequence length="527" mass="58170">MSTSSYSANTSTPPYSTNMSSSKEKPAIVTSNVRDDISFGSITEEEPVKLEKNFNLWSTCAFQYTLICSSLAIGTFLSTVIGVGGSPVLIYGFILAIIFDLIICYCLAELASAYPHSSAQVHWTYCLASDSCKRVLSFVTGILSCAGWIFACFSSTFVASMFILSLAQLYHEDYIPKTSHYYAVYLAVFLSGYSINVFFVRLLPLITNISVGVINFGTFFIIITLLVKSPKQSTEFVFKHIINETGWSSNGVVFFLGLLPSLASVTLFDGAVHMTDEIAQPERNIPLVMVISNTLSGVMAFFAAVVYMFCVVNIDNLSNPIGGEPIVQLMYDSFQSRGLTTVGVICLILTFVGSSYMYYTSTSRLIWSFAQSDGLPFSGYLGQVSSKLKSPVNALTLLTVLCIIIGTLIMGSDSALNAVLGTSMVCINLSYLIPIACLLVKTRCSWNRYDIKPYFCLGKFGLPMNIASVLWICFIMVWLNFPMEYPVTSTNMNYACVVLGITCFIGAILWFVHGRKYYEHNIHVKHF</sequence>
<feature type="transmembrane region" description="Helical" evidence="7">
    <location>
        <begin position="61"/>
        <end position="83"/>
    </location>
</feature>
<dbReference type="HOGENOM" id="CLU_004495_2_3_1"/>
<dbReference type="PANTHER" id="PTHR45649">
    <property type="entry name" value="AMINO-ACID PERMEASE BAT1"/>
    <property type="match status" value="1"/>
</dbReference>
<dbReference type="AlphaFoldDB" id="C5MEY2"/>
<dbReference type="GO" id="GO:0016020">
    <property type="term" value="C:membrane"/>
    <property type="evidence" value="ECO:0007669"/>
    <property type="project" value="UniProtKB-SubCell"/>
</dbReference>
<dbReference type="EMBL" id="GG692400">
    <property type="protein sequence ID" value="EER31842.1"/>
    <property type="molecule type" value="Genomic_DNA"/>
</dbReference>
<dbReference type="PIRSF" id="PIRSF006060">
    <property type="entry name" value="AA_transporter"/>
    <property type="match status" value="1"/>
</dbReference>
<accession>C5MEY2</accession>
<feature type="transmembrane region" description="Helical" evidence="7">
    <location>
        <begin position="492"/>
        <end position="512"/>
    </location>
</feature>
<evidence type="ECO:0000256" key="2">
    <source>
        <dbReference type="ARBA" id="ARBA00022448"/>
    </source>
</evidence>
<dbReference type="GO" id="GO:0022857">
    <property type="term" value="F:transmembrane transporter activity"/>
    <property type="evidence" value="ECO:0007669"/>
    <property type="project" value="InterPro"/>
</dbReference>
<feature type="transmembrane region" description="Helical" evidence="7">
    <location>
        <begin position="89"/>
        <end position="114"/>
    </location>
</feature>